<dbReference type="SUPFAM" id="SSF55729">
    <property type="entry name" value="Acyl-CoA N-acyltransferases (Nat)"/>
    <property type="match status" value="1"/>
</dbReference>
<comment type="caution">
    <text evidence="2">The sequence shown here is derived from an EMBL/GenBank/DDBJ whole genome shotgun (WGS) entry which is preliminary data.</text>
</comment>
<dbReference type="EMBL" id="JAFLVX010000014">
    <property type="protein sequence ID" value="MBO0476305.1"/>
    <property type="molecule type" value="Genomic_DNA"/>
</dbReference>
<dbReference type="InterPro" id="IPR016181">
    <property type="entry name" value="Acyl_CoA_acyltransferase"/>
</dbReference>
<dbReference type="InterPro" id="IPR000182">
    <property type="entry name" value="GNAT_dom"/>
</dbReference>
<evidence type="ECO:0000313" key="3">
    <source>
        <dbReference type="Proteomes" id="UP000664857"/>
    </source>
</evidence>
<evidence type="ECO:0000313" key="2">
    <source>
        <dbReference type="EMBL" id="MBO0476305.1"/>
    </source>
</evidence>
<evidence type="ECO:0000259" key="1">
    <source>
        <dbReference type="PROSITE" id="PS51186"/>
    </source>
</evidence>
<organism evidence="2 3">
    <name type="scientific">Candidatus Vagococcus giribetii</name>
    <dbReference type="NCBI Taxonomy" id="2230876"/>
    <lineage>
        <taxon>Bacteria</taxon>
        <taxon>Bacillati</taxon>
        <taxon>Bacillota</taxon>
        <taxon>Bacilli</taxon>
        <taxon>Lactobacillales</taxon>
        <taxon>Enterococcaceae</taxon>
        <taxon>Vagococcus</taxon>
    </lineage>
</organism>
<dbReference type="Proteomes" id="UP000664857">
    <property type="component" value="Unassembled WGS sequence"/>
</dbReference>
<reference evidence="2 3" key="1">
    <citation type="submission" date="2021-03" db="EMBL/GenBank/DDBJ databases">
        <title>Enterococcal diversity collection.</title>
        <authorList>
            <person name="Gilmore M.S."/>
            <person name="Schwartzman J."/>
            <person name="Van Tyne D."/>
            <person name="Martin M."/>
            <person name="Earl A.M."/>
            <person name="Manson A.L."/>
            <person name="Straub T."/>
            <person name="Salamzade R."/>
            <person name="Saavedra J."/>
            <person name="Lebreton F."/>
            <person name="Prichula J."/>
            <person name="Schaufler K."/>
            <person name="Gaca A."/>
            <person name="Sgardioli B."/>
            <person name="Wagenaar J."/>
            <person name="Strong T."/>
        </authorList>
    </citation>
    <scope>NUCLEOTIDE SEQUENCE [LARGE SCALE GENOMIC DNA]</scope>
    <source>
        <strain evidence="2 3">DIV0080</strain>
    </source>
</reference>
<dbReference type="Gene3D" id="3.40.630.30">
    <property type="match status" value="1"/>
</dbReference>
<accession>A0ABS3HRD4</accession>
<dbReference type="CDD" id="cd04301">
    <property type="entry name" value="NAT_SF"/>
    <property type="match status" value="1"/>
</dbReference>
<dbReference type="RefSeq" id="WP_206965263.1">
    <property type="nucleotide sequence ID" value="NZ_JAFLVX010000014.1"/>
</dbReference>
<dbReference type="Pfam" id="PF00583">
    <property type="entry name" value="Acetyltransf_1"/>
    <property type="match status" value="1"/>
</dbReference>
<keyword evidence="3" id="KW-1185">Reference proteome</keyword>
<feature type="domain" description="N-acetyltransferase" evidence="1">
    <location>
        <begin position="1"/>
        <end position="151"/>
    </location>
</feature>
<name>A0ABS3HRD4_9ENTE</name>
<proteinExistence type="predicted"/>
<dbReference type="PROSITE" id="PS51186">
    <property type="entry name" value="GNAT"/>
    <property type="match status" value="1"/>
</dbReference>
<sequence>MRIRSEKPTDKKVIYELIREAFATAEHSDGTEQELVDALRNSDAYIPELSLVAEIDDEIVGHIMFTKAKVKEEEVLALAPLSVKPSYQKQQVGTKLIEEGHRLASELGFAYSVVLGSALYYPKFGYVPASSLGISAPGGIPSEYFMAIKLSAVAPSLKGEMSYAKEFGLA</sequence>
<gene>
    <name evidence="2" type="ORF">DOK76_04430</name>
</gene>
<protein>
    <submittedName>
        <fullName evidence="2">N-acetyltransferase</fullName>
    </submittedName>
</protein>